<dbReference type="GO" id="GO:0004806">
    <property type="term" value="F:triacylglycerol lipase activity"/>
    <property type="evidence" value="ECO:0007669"/>
    <property type="project" value="TreeGrafter"/>
</dbReference>
<dbReference type="RefSeq" id="XP_022324632.1">
    <property type="nucleotide sequence ID" value="XM_022468924.1"/>
</dbReference>
<dbReference type="KEGG" id="cvn:111125303"/>
<dbReference type="InterPro" id="IPR013094">
    <property type="entry name" value="AB_hydrolase_3"/>
</dbReference>
<dbReference type="GO" id="GO:0019433">
    <property type="term" value="P:triglyceride catabolic process"/>
    <property type="evidence" value="ECO:0007669"/>
    <property type="project" value="TreeGrafter"/>
</dbReference>
<dbReference type="SUPFAM" id="SSF53474">
    <property type="entry name" value="alpha/beta-Hydrolases"/>
    <property type="match status" value="1"/>
</dbReference>
<dbReference type="Pfam" id="PF06350">
    <property type="entry name" value="HSL_N"/>
    <property type="match status" value="1"/>
</dbReference>
<evidence type="ECO:0000313" key="5">
    <source>
        <dbReference type="RefSeq" id="XP_022324632.1"/>
    </source>
</evidence>
<evidence type="ECO:0000256" key="1">
    <source>
        <dbReference type="SAM" id="MobiDB-lite"/>
    </source>
</evidence>
<dbReference type="Pfam" id="PF07859">
    <property type="entry name" value="Abhydrolase_3"/>
    <property type="match status" value="2"/>
</dbReference>
<dbReference type="PANTHER" id="PTHR23025">
    <property type="entry name" value="TRIACYLGLYCEROL LIPASE"/>
    <property type="match status" value="1"/>
</dbReference>
<dbReference type="GO" id="GO:0004771">
    <property type="term" value="F:sterol ester esterase activity"/>
    <property type="evidence" value="ECO:0007669"/>
    <property type="project" value="TreeGrafter"/>
</dbReference>
<evidence type="ECO:0000313" key="4">
    <source>
        <dbReference type="Proteomes" id="UP000694844"/>
    </source>
</evidence>
<sequence length="845" mass="94004">MAKLFSSLFKDLRALSLSNIEFFQHGTSSTQAKFHQSFVMLYEHLDRGIQPSIEQIAPLLPKYDLSPDTQANGYRSLLKVVHKCCTNLLRLSRYINVNRSSLFFRGNFYSKELEAYVICLGQLRATLHYAQKLVAYCQDGSLFADEDNLNDPVVENLMEEVESLSQNCFYGRCFGFQFCESMQRPLTTVAVAMASFSEGYLEKTHFKQLTASVVNSGKYLMNPELRAEQIVGVTRTASVEFCKNFWSITESDIMQAVPSLVCPSIKVNEVIHLKPEPFELPAVNTDNPNDMVTITPPCAHTGPGVVKVRLMSFEPREGQELRQSHQNPRHRLPMSSSLLIHCHGGGFVAQSSKSHGIYLRQWTKDLGIPILSIDYSLAPEQPFPRALEECFFAYAWAIKNSAKLGWTGETLCLAGDSAGGNLMISTALRAASFGIQIPDGIMAAYPVVLVRYTPSPSRILALMDPLLPVGIMMRCLAAYAGVSDKFENTIEDEPFEVIEADEALHDEDIFNYKVKNGNCGDNFSSMTSSCHSIESLDGLDKQDISGHPLSKHCHSIESLHTLDEAISSQQSSVLEGINADSDDDITVLKRVNKATESMGEMEELTLENSEEVGLESSEEDADDYDFVKPEDIEGPTPADAGLTGSTLPVSKSDGHVHQAQTNQNHVVMDSMAGSLTRSNLSGAQYLQKQDSSEDQKLTLAMPSQADHPVIHSPSCPEISESMRHSSYQRRFTPQYTKECHRRFSPLQVFRKLPIIKNPYMSPYLAPDEMLKCLPPIKLVACHLDPLLDDSVMFARKLRSLGNQVDLHPVDDLPHGFLNFSTASREARLASDVCVDKIRQILQLST</sequence>
<evidence type="ECO:0000259" key="2">
    <source>
        <dbReference type="Pfam" id="PF06350"/>
    </source>
</evidence>
<dbReference type="InterPro" id="IPR029058">
    <property type="entry name" value="AB_hydrolase_fold"/>
</dbReference>
<feature type="domain" description="Hormone-sensitive lipase N-terminal" evidence="2">
    <location>
        <begin position="9"/>
        <end position="319"/>
    </location>
</feature>
<name>A0A8B8D946_CRAVI</name>
<dbReference type="OrthoDB" id="408631at2759"/>
<accession>A0A8B8D946</accession>
<dbReference type="GO" id="GO:0005829">
    <property type="term" value="C:cytosol"/>
    <property type="evidence" value="ECO:0007669"/>
    <property type="project" value="TreeGrafter"/>
</dbReference>
<organism evidence="4 5">
    <name type="scientific">Crassostrea virginica</name>
    <name type="common">Eastern oyster</name>
    <dbReference type="NCBI Taxonomy" id="6565"/>
    <lineage>
        <taxon>Eukaryota</taxon>
        <taxon>Metazoa</taxon>
        <taxon>Spiralia</taxon>
        <taxon>Lophotrochozoa</taxon>
        <taxon>Mollusca</taxon>
        <taxon>Bivalvia</taxon>
        <taxon>Autobranchia</taxon>
        <taxon>Pteriomorphia</taxon>
        <taxon>Ostreida</taxon>
        <taxon>Ostreoidea</taxon>
        <taxon>Ostreidae</taxon>
        <taxon>Crassostrea</taxon>
    </lineage>
</organism>
<dbReference type="InterPro" id="IPR010468">
    <property type="entry name" value="HSL_N"/>
</dbReference>
<dbReference type="Gene3D" id="3.40.50.1820">
    <property type="entry name" value="alpha/beta hydrolase"/>
    <property type="match status" value="2"/>
</dbReference>
<proteinExistence type="predicted"/>
<feature type="compositionally biased region" description="Acidic residues" evidence="1">
    <location>
        <begin position="599"/>
        <end position="624"/>
    </location>
</feature>
<protein>
    <submittedName>
        <fullName evidence="5">Hormone-sensitive lipase-like</fullName>
    </submittedName>
</protein>
<dbReference type="GO" id="GO:0008203">
    <property type="term" value="P:cholesterol metabolic process"/>
    <property type="evidence" value="ECO:0007669"/>
    <property type="project" value="InterPro"/>
</dbReference>
<feature type="domain" description="Alpha/beta hydrolase fold-3" evidence="3">
    <location>
        <begin position="755"/>
        <end position="817"/>
    </location>
</feature>
<keyword evidence="4" id="KW-1185">Reference proteome</keyword>
<dbReference type="Proteomes" id="UP000694844">
    <property type="component" value="Chromosome 3"/>
</dbReference>
<evidence type="ECO:0000259" key="3">
    <source>
        <dbReference type="Pfam" id="PF07859"/>
    </source>
</evidence>
<dbReference type="GeneID" id="111125303"/>
<dbReference type="PANTHER" id="PTHR23025:SF3">
    <property type="entry name" value="HORMONE-SENSITIVE LIPASE"/>
    <property type="match status" value="1"/>
</dbReference>
<feature type="domain" description="Alpha/beta hydrolase fold-3" evidence="3">
    <location>
        <begin position="339"/>
        <end position="485"/>
    </location>
</feature>
<feature type="region of interest" description="Disordered" evidence="1">
    <location>
        <begin position="597"/>
        <end position="653"/>
    </location>
</feature>
<gene>
    <name evidence="5" type="primary">LOC111125303</name>
</gene>
<reference evidence="5" key="1">
    <citation type="submission" date="2025-08" db="UniProtKB">
        <authorList>
            <consortium name="RefSeq"/>
        </authorList>
    </citation>
    <scope>IDENTIFICATION</scope>
    <source>
        <tissue evidence="5">Whole sample</tissue>
    </source>
</reference>
<dbReference type="AlphaFoldDB" id="A0A8B8D946"/>